<evidence type="ECO:0000313" key="6">
    <source>
        <dbReference type="Proteomes" id="UP001201262"/>
    </source>
</evidence>
<dbReference type="PANTHER" id="PTHR28620">
    <property type="entry name" value="CENTROMERE PROTEIN V"/>
    <property type="match status" value="1"/>
</dbReference>
<dbReference type="PROSITE" id="PS51891">
    <property type="entry name" value="CENP_V_GFA"/>
    <property type="match status" value="1"/>
</dbReference>
<dbReference type="RefSeq" id="XP_046072144.1">
    <property type="nucleotide sequence ID" value="XM_046216141.1"/>
</dbReference>
<keyword evidence="2" id="KW-0479">Metal-binding</keyword>
<comment type="caution">
    <text evidence="5">The sequence shown here is derived from an EMBL/GenBank/DDBJ whole genome shotgun (WGS) entry which is preliminary data.</text>
</comment>
<evidence type="ECO:0000256" key="3">
    <source>
        <dbReference type="ARBA" id="ARBA00022833"/>
    </source>
</evidence>
<dbReference type="Pfam" id="PF04828">
    <property type="entry name" value="GFA"/>
    <property type="match status" value="1"/>
</dbReference>
<evidence type="ECO:0000256" key="2">
    <source>
        <dbReference type="ARBA" id="ARBA00022723"/>
    </source>
</evidence>
<gene>
    <name evidence="5" type="ORF">BGW36DRAFT_378711</name>
</gene>
<keyword evidence="6" id="KW-1185">Reference proteome</keyword>
<dbReference type="InterPro" id="IPR052355">
    <property type="entry name" value="CENP-V-like"/>
</dbReference>
<proteinExistence type="inferred from homology"/>
<evidence type="ECO:0000256" key="1">
    <source>
        <dbReference type="ARBA" id="ARBA00005495"/>
    </source>
</evidence>
<organism evidence="5 6">
    <name type="scientific">Talaromyces proteolyticus</name>
    <dbReference type="NCBI Taxonomy" id="1131652"/>
    <lineage>
        <taxon>Eukaryota</taxon>
        <taxon>Fungi</taxon>
        <taxon>Dikarya</taxon>
        <taxon>Ascomycota</taxon>
        <taxon>Pezizomycotina</taxon>
        <taxon>Eurotiomycetes</taxon>
        <taxon>Eurotiomycetidae</taxon>
        <taxon>Eurotiales</taxon>
        <taxon>Trichocomaceae</taxon>
        <taxon>Talaromyces</taxon>
        <taxon>Talaromyces sect. Bacilispori</taxon>
    </lineage>
</organism>
<dbReference type="Gene3D" id="2.170.150.70">
    <property type="match status" value="1"/>
</dbReference>
<comment type="similarity">
    <text evidence="1">Belongs to the Gfa family.</text>
</comment>
<dbReference type="InterPro" id="IPR006913">
    <property type="entry name" value="CENP-V/GFA"/>
</dbReference>
<keyword evidence="3" id="KW-0862">Zinc</keyword>
<dbReference type="GO" id="GO:0016846">
    <property type="term" value="F:carbon-sulfur lyase activity"/>
    <property type="evidence" value="ECO:0007669"/>
    <property type="project" value="InterPro"/>
</dbReference>
<evidence type="ECO:0000313" key="5">
    <source>
        <dbReference type="EMBL" id="KAH8697443.1"/>
    </source>
</evidence>
<dbReference type="GO" id="GO:0046872">
    <property type="term" value="F:metal ion binding"/>
    <property type="evidence" value="ECO:0007669"/>
    <property type="project" value="UniProtKB-KW"/>
</dbReference>
<reference evidence="5" key="1">
    <citation type="submission" date="2021-12" db="EMBL/GenBank/DDBJ databases">
        <title>Convergent genome expansion in fungi linked to evolution of root-endophyte symbiosis.</title>
        <authorList>
            <consortium name="DOE Joint Genome Institute"/>
            <person name="Ke Y.-H."/>
            <person name="Bonito G."/>
            <person name="Liao H.-L."/>
            <person name="Looney B."/>
            <person name="Rojas-Flechas A."/>
            <person name="Nash J."/>
            <person name="Hameed K."/>
            <person name="Schadt C."/>
            <person name="Martin F."/>
            <person name="Crous P.W."/>
            <person name="Miettinen O."/>
            <person name="Magnuson J.K."/>
            <person name="Labbe J."/>
            <person name="Jacobson D."/>
            <person name="Doktycz M.J."/>
            <person name="Veneault-Fourrey C."/>
            <person name="Kuo A."/>
            <person name="Mondo S."/>
            <person name="Calhoun S."/>
            <person name="Riley R."/>
            <person name="Ohm R."/>
            <person name="LaButti K."/>
            <person name="Andreopoulos B."/>
            <person name="Pangilinan J."/>
            <person name="Nolan M."/>
            <person name="Tritt A."/>
            <person name="Clum A."/>
            <person name="Lipzen A."/>
            <person name="Daum C."/>
            <person name="Barry K."/>
            <person name="Grigoriev I.V."/>
            <person name="Vilgalys R."/>
        </authorList>
    </citation>
    <scope>NUCLEOTIDE SEQUENCE</scope>
    <source>
        <strain evidence="5">PMI_201</strain>
    </source>
</reference>
<dbReference type="SUPFAM" id="SSF51316">
    <property type="entry name" value="Mss4-like"/>
    <property type="match status" value="1"/>
</dbReference>
<sequence length="131" mass="14191">MATYTGHCHCAAVKYTFTISPGLEEQELVSCNCSYCSTTGALLLYPKTTDFSFTDGADNLTEYRFATGSIEHLFCKVCGTNMTAKSLVEGAFSGIQAVNARTLDGIDLENMKVKKVNGKDFTFPSKADGEK</sequence>
<dbReference type="Proteomes" id="UP001201262">
    <property type="component" value="Unassembled WGS sequence"/>
</dbReference>
<dbReference type="PANTHER" id="PTHR28620:SF1">
    <property type="entry name" value="CENP-V_GFA DOMAIN-CONTAINING PROTEIN"/>
    <property type="match status" value="1"/>
</dbReference>
<dbReference type="GeneID" id="70246428"/>
<accession>A0AAD4Q0Q4</accession>
<dbReference type="AlphaFoldDB" id="A0AAD4Q0Q4"/>
<evidence type="ECO:0000259" key="4">
    <source>
        <dbReference type="PROSITE" id="PS51891"/>
    </source>
</evidence>
<name>A0AAD4Q0Q4_9EURO</name>
<protein>
    <submittedName>
        <fullName evidence="5">Mss4-like protein</fullName>
    </submittedName>
</protein>
<dbReference type="InterPro" id="IPR011057">
    <property type="entry name" value="Mss4-like_sf"/>
</dbReference>
<dbReference type="EMBL" id="JAJTJA010000006">
    <property type="protein sequence ID" value="KAH8697443.1"/>
    <property type="molecule type" value="Genomic_DNA"/>
</dbReference>
<feature type="domain" description="CENP-V/GFA" evidence="4">
    <location>
        <begin position="4"/>
        <end position="122"/>
    </location>
</feature>